<keyword evidence="7" id="KW-1185">Reference proteome</keyword>
<dbReference type="InterPro" id="IPR018247">
    <property type="entry name" value="EF_Hand_1_Ca_BS"/>
</dbReference>
<dbReference type="PROSITE" id="PS50222">
    <property type="entry name" value="EF_HAND_2"/>
    <property type="match status" value="1"/>
</dbReference>
<dbReference type="PANTHER" id="PTHR24006">
    <property type="entry name" value="UBIQUITIN CARBOXYL-TERMINAL HYDROLASE"/>
    <property type="match status" value="1"/>
</dbReference>
<keyword evidence="1" id="KW-0106">Calcium</keyword>
<dbReference type="GO" id="GO:0016579">
    <property type="term" value="P:protein deubiquitination"/>
    <property type="evidence" value="ECO:0007669"/>
    <property type="project" value="InterPro"/>
</dbReference>
<organism evidence="6 7">
    <name type="scientific">Tetrahymena thermophila (strain SB210)</name>
    <dbReference type="NCBI Taxonomy" id="312017"/>
    <lineage>
        <taxon>Eukaryota</taxon>
        <taxon>Sar</taxon>
        <taxon>Alveolata</taxon>
        <taxon>Ciliophora</taxon>
        <taxon>Intramacronucleata</taxon>
        <taxon>Oligohymenophorea</taxon>
        <taxon>Hymenostomatida</taxon>
        <taxon>Tetrahymenina</taxon>
        <taxon>Tetrahymenidae</taxon>
        <taxon>Tetrahymena</taxon>
    </lineage>
</organism>
<dbReference type="GO" id="GO:0005829">
    <property type="term" value="C:cytosol"/>
    <property type="evidence" value="ECO:0007669"/>
    <property type="project" value="TreeGrafter"/>
</dbReference>
<evidence type="ECO:0000259" key="4">
    <source>
        <dbReference type="PROSITE" id="PS50222"/>
    </source>
</evidence>
<evidence type="ECO:0000313" key="7">
    <source>
        <dbReference type="Proteomes" id="UP000009168"/>
    </source>
</evidence>
<dbReference type="RefSeq" id="XP_001033148.2">
    <property type="nucleotide sequence ID" value="XM_001033148.2"/>
</dbReference>
<dbReference type="PROSITE" id="PS00973">
    <property type="entry name" value="USP_2"/>
    <property type="match status" value="1"/>
</dbReference>
<evidence type="ECO:0000259" key="5">
    <source>
        <dbReference type="PROSITE" id="PS50235"/>
    </source>
</evidence>
<accession>I7M6M5</accession>
<dbReference type="InterPro" id="IPR038765">
    <property type="entry name" value="Papain-like_cys_pep_sf"/>
</dbReference>
<evidence type="ECO:0000256" key="2">
    <source>
        <dbReference type="SAM" id="Coils"/>
    </source>
</evidence>
<dbReference type="Proteomes" id="UP000009168">
    <property type="component" value="Unassembled WGS sequence"/>
</dbReference>
<dbReference type="InterPro" id="IPR001394">
    <property type="entry name" value="Peptidase_C19_UCH"/>
</dbReference>
<keyword evidence="6" id="KW-0378">Hydrolase</keyword>
<dbReference type="PROSITE" id="PS00018">
    <property type="entry name" value="EF_HAND_1"/>
    <property type="match status" value="1"/>
</dbReference>
<feature type="region of interest" description="Disordered" evidence="3">
    <location>
        <begin position="1527"/>
        <end position="1552"/>
    </location>
</feature>
<dbReference type="InterPro" id="IPR011992">
    <property type="entry name" value="EF-hand-dom_pair"/>
</dbReference>
<dbReference type="GO" id="GO:0005634">
    <property type="term" value="C:nucleus"/>
    <property type="evidence" value="ECO:0007669"/>
    <property type="project" value="TreeGrafter"/>
</dbReference>
<gene>
    <name evidence="6" type="ORF">TTHERM_00442350</name>
</gene>
<feature type="coiled-coil region" evidence="2">
    <location>
        <begin position="3170"/>
        <end position="3197"/>
    </location>
</feature>
<proteinExistence type="predicted"/>
<dbReference type="GO" id="GO:0005509">
    <property type="term" value="F:calcium ion binding"/>
    <property type="evidence" value="ECO:0007669"/>
    <property type="project" value="InterPro"/>
</dbReference>
<dbReference type="PROSITE" id="PS00972">
    <property type="entry name" value="USP_1"/>
    <property type="match status" value="1"/>
</dbReference>
<dbReference type="PROSITE" id="PS50235">
    <property type="entry name" value="USP_3"/>
    <property type="match status" value="1"/>
</dbReference>
<dbReference type="InterPro" id="IPR018200">
    <property type="entry name" value="USP_CS"/>
</dbReference>
<keyword evidence="2" id="KW-0175">Coiled coil</keyword>
<evidence type="ECO:0000256" key="1">
    <source>
        <dbReference type="ARBA" id="ARBA00022837"/>
    </source>
</evidence>
<protein>
    <submittedName>
        <fullName evidence="6">Ubiquitin carboxy-terminal hydrolase</fullName>
    </submittedName>
</protein>
<dbReference type="Pfam" id="PF00443">
    <property type="entry name" value="UCH"/>
    <property type="match status" value="1"/>
</dbReference>
<evidence type="ECO:0000313" key="6">
    <source>
        <dbReference type="EMBL" id="EAR85485.2"/>
    </source>
</evidence>
<dbReference type="InterPro" id="IPR050164">
    <property type="entry name" value="Peptidase_C19"/>
</dbReference>
<dbReference type="SUPFAM" id="SSF47473">
    <property type="entry name" value="EF-hand"/>
    <property type="match status" value="1"/>
</dbReference>
<dbReference type="Gene3D" id="1.10.238.10">
    <property type="entry name" value="EF-hand"/>
    <property type="match status" value="1"/>
</dbReference>
<feature type="coiled-coil region" evidence="2">
    <location>
        <begin position="2983"/>
        <end position="3017"/>
    </location>
</feature>
<dbReference type="Gene3D" id="2.30.30.140">
    <property type="match status" value="1"/>
</dbReference>
<sequence>MSDTFFLESQMQIEQEKPLGINSDDFITTINEIQKNMQYLKKEEIHTYSDDILTAIQNYTELQQQELEQPIKRKLAQYFFEFVDEILERFLCKAKIQELNQFVKVRCMISKIVQLLSQNLTQDNLIIRKCLITLFNLDNKQNEFYSNNLDPPNRFFYSELISDLKERREWFESIKIGDLVDAVKIEENYRKQCWSHAKVIDKSDTRVKLSFLCDSSKYDRSVEWTSYELREYKSRCFDFEWRQQLKPDMVIDVCDTACVWYQSTILDTRSVIIEGISEPIKELYIGYRVYCEDGDIRDSQGRNFNGWTSKYDEWLSAHSPRLQQEKKMSKKLFKQASQNNSEKVIDDSNDIIFDYEYQNQFKNVKAIHRCQNIFLNYNINSSFIQFINDFGEGLNKILDIIRDSNEAALLQKTSNQNQEKIITFQALCDYIQIIYYVSPFLLKQFCMEYIPQLSNAIKQCIQSITEDNIRQFKREQISDMIRHYGIILMRYYSIGQKIEIIEELEYSIAKMCFESSFVKQKTIGMQLLTQIVQKFQKNSKKSIQLNEIKQEIEKNKYIEQLFNEDTHIQLLEKCTDLFIFLIEQNLFNENNMKNLWKVIQKSHDDTRICYYNLLKQVTKSFKAHHIQALYEEINLQEENKYKQYEIDILFEICFQEKGFFSEKYSFQIQIYNMIWDYINTFNEDIYNAQDLERSKMKLIVDKFCQLVNEKKKEKEIKFLQNQLIDNIKEGRNTYFSLEILESVMSQLNVYLESQIKECENLEKEYFNILESQPQDNQQTVIQFSEAVQANNSQNTGDSQQIENSGGQQSNLVNITDLQMELENEINNEDNEIWQRFPNLRLLSQQISEQSQQQDQQLSPSQHIQSSINKELFMSKLREKEKNYMRIQICKKQIKKKEQDRKQKCLEIRQIIIENLKHLKGKYNLQQLENSPQLTRSYISQIEKRINFLSFINEECQTQILDYELFSQLLIELIENQLVKAESEFFYRWLKRSNKRNKGIIPYIKQFFLDKVIKDDHFICTLSLEGFDCFKSLFVQINYEIGNIIAIDDNPQLKCIKDTSGGNKLNKNKNVDDSDLIFGEFRVDFLYLLNTNPQLLEGLDFLWKIAFLAQNEDVFDSGAKFLVNLYLKTTENLEDQVKEIRNQFFEICFKNITEKKYLVRTFQLIHYFLDYSELKGIGDLIPHSSETFVEKNTLIIKNQLPESANVLQIQKTFQFPCSYKTTLYQLRVDLSQIFKINIDEMLILVPGKNESYGTSIALKDFLNGYTLQALEFSNNQNVIVQKQEKKWSHPIKLIRDNDSLTKKASELFKEWFKAYSENGRMSMQNCAHFIESCTKDVCKVDDYRVIDVFKFWDSDKDGYLSEQDFLEFYRKGSKDKKETVMKNIQAHYYSDDLARLYELKMKLSQEDVQELPRYLLSQNETFQKQIFQLYDMNENISIDLNRMRFLIEKLFNRLPTCSYIKSILQNTEKVQQIFEQASKYEFFYILECIENKFFENSIEKDKGFQDLQEIINKLQSLQNLPNAQLTDNQNKETQIQEQSIQQPLNKNEQQTNQQVHQMSNENKEINLILQNFDANQQNNSSSNTQKNSANEFIVDFFSKGLFEKLLMKFQVLIQSWNSVNINVSQQNGMDGSMQQNCKELNLDNIQIKLFQKFFKIFNKFLSANLISEYPFIFYLRQYLCTIFITLEEIDEDLNNKQLSSTDSCNNSSNIEQENVDPQLIGPLLPQQNQAKQLCLQQPNIDKLQEIFIQFAKNNNNLHDYFLKFSNQNITLIVINTILSTLRQVGKFTNSYRNLVIDSLFTLLLLLYKNQDQFVKEFLSYPQSNLLLKEGLFYQKSKIIRQIFSFFIFLVLRQLNEKKHIIKILINLIPQNNSSDEMAETCTQFFSLLCLIFKKYKEKISSDGFDFDAAFVQVFETLKNIQSKENILSTQKDNFLSGYMQFTDVILKNSVNISQNTEMEYLKYLINNCLFDSVMTKDNQTYNSSTIQAIQELSIQQVFTQVQKIKCFHNDTRVQCYKQIQSLCQQYPEIFPSYVLDSITQIIQKVKRTQKVSPINYENNMKSNLGFVGLKNLGATCYINSMIQQIFTCNPLIFSILAADDLKEQELVANSQGTLYDDNILHQIQRMFAFLHLSIKKDFNTDGFCFSLKGYDGERTQTSLQQDTQEFLNLLVERIHNSLENTPFRGIFDTFYGVTTITERTCMKCMRKTQNEQPFYMIPIKIKGEKTLQGSLEKTFRQENIQDYRCDECKQVFEAQSQEYIKNLPNTLILNLFRISHNIETGLNQKDNNKITFEQNLNMHKFMYNTKNEMEIENMEQEDYDYTLKGIVVHDGTANYGHYFSYIKIAENKWLEFNDSAISNYNPKDIANDCFGVDSQELKIPKPYYESQKSAYLLFYEKVKKNSIEFKIKSQQEEEEIVSKLGIRNPITFSKWTCKQKQEDAENQSTQNSKDKDSYILRADYYDVNSYISETYKNQVAFDNYQFLCSRLMLNNQFLSFALDIIQQVPVPHFYQQLLSVKPLKPYIPIDSQKLSQDNLIEMNSFNEKYNYSKILQQIAFIYFNFILQMQECQAADNWFDLFYKFSILCPQTSFEIFKEYIVDKMDLFWQDILYNSSAKQRSNHKQIVLLLINVIIKYYNINLLQQSQLEQSNVQNPQSVIFQFLTNLFQGLHTQVINNFYRCEQYFDLLRDFADSDNIQAAYLIKCEMIEKLLDFYLYEESPIVNKYFKIKKSNQISGNQVQQQFNPLLATVYNLLCKKKYIMIMQQKDQQTFDKELVSNSQAFESIINQENLYNRALKMKSDPNILGRIISHMSYQNYQYSYFIASFIIKGINDKFRSDDIYHYLEIMSNFITILDDYKIYRFEWILGIPQLKKNQIYSDFSLQYFLDNTYYDYISTLNPDGNQNEQTKGFLSRILDCTIGYANYREHQVISKLLQLADINDQIFNYILTITPNNYELGYFIEFLGHYIQKNKLNILLDTNSAAILTQIEDTYKSILNKIQFQEEQLQKMYNDIQCFNNTPQNKNMNQNKPEQIERQRIFDTYIYGQFIQTRQIQCLQNILNVPDLDCITNEHDIYYCQNKLSAEGKNIVIPEEVKNNGRIELNKVNLESNIFLLFNEKIKHHQIAEEERKIVSENQNMVEETKQETVSANNSIQPKFSSESSLSNSKIANLIEQQNNNQNKHTDNLNQIKESDENMEEEVGQCTPLQYFQSQTSLTETEINCSSIQLDQNSKEQVNKVSHQREKEDKILININGINSDNLIREVILLNKSKSITYKVILQIQPKNQFSNLLQLSNFKYPSMIERMILPNTSVTLLTLTKSIPLHQWGDYELNFKVEIANEVKEQQIDEIGGDNNNNLFNAEFMSQLFKDYSENKFTQINPDLQQVQQFLDEQAAITAENSLFGHLMIQENTITCKYCTIKNSSNLTVCEICQNPLQNSQ</sequence>
<dbReference type="GO" id="GO:0004843">
    <property type="term" value="F:cysteine-type deubiquitinase activity"/>
    <property type="evidence" value="ECO:0007669"/>
    <property type="project" value="InterPro"/>
</dbReference>
<dbReference type="KEGG" id="tet:TTHERM_00442350"/>
<dbReference type="SUPFAM" id="SSF54001">
    <property type="entry name" value="Cysteine proteinases"/>
    <property type="match status" value="1"/>
</dbReference>
<name>I7M6M5_TETTS</name>
<dbReference type="eggNOG" id="KOG1866">
    <property type="taxonomic scope" value="Eukaryota"/>
</dbReference>
<feature type="domain" description="USP" evidence="5">
    <location>
        <begin position="2066"/>
        <end position="2397"/>
    </location>
</feature>
<dbReference type="InterPro" id="IPR028889">
    <property type="entry name" value="USP"/>
</dbReference>
<dbReference type="EMBL" id="GG662665">
    <property type="protein sequence ID" value="EAR85485.2"/>
    <property type="molecule type" value="Genomic_DNA"/>
</dbReference>
<evidence type="ECO:0000256" key="3">
    <source>
        <dbReference type="SAM" id="MobiDB-lite"/>
    </source>
</evidence>
<feature type="domain" description="EF-hand" evidence="4">
    <location>
        <begin position="1343"/>
        <end position="1374"/>
    </location>
</feature>
<dbReference type="GeneID" id="7830662"/>
<reference evidence="7" key="1">
    <citation type="journal article" date="2006" name="PLoS Biol.">
        <title>Macronuclear genome sequence of the ciliate Tetrahymena thermophila, a model eukaryote.</title>
        <authorList>
            <person name="Eisen J.A."/>
            <person name="Coyne R.S."/>
            <person name="Wu M."/>
            <person name="Wu D."/>
            <person name="Thiagarajan M."/>
            <person name="Wortman J.R."/>
            <person name="Badger J.H."/>
            <person name="Ren Q."/>
            <person name="Amedeo P."/>
            <person name="Jones K.M."/>
            <person name="Tallon L.J."/>
            <person name="Delcher A.L."/>
            <person name="Salzberg S.L."/>
            <person name="Silva J.C."/>
            <person name="Haas B.J."/>
            <person name="Majoros W.H."/>
            <person name="Farzad M."/>
            <person name="Carlton J.M."/>
            <person name="Smith R.K. Jr."/>
            <person name="Garg J."/>
            <person name="Pearlman R.E."/>
            <person name="Karrer K.M."/>
            <person name="Sun L."/>
            <person name="Manning G."/>
            <person name="Elde N.C."/>
            <person name="Turkewitz A.P."/>
            <person name="Asai D.J."/>
            <person name="Wilkes D.E."/>
            <person name="Wang Y."/>
            <person name="Cai H."/>
            <person name="Collins K."/>
            <person name="Stewart B.A."/>
            <person name="Lee S.R."/>
            <person name="Wilamowska K."/>
            <person name="Weinberg Z."/>
            <person name="Ruzzo W.L."/>
            <person name="Wloga D."/>
            <person name="Gaertig J."/>
            <person name="Frankel J."/>
            <person name="Tsao C.-C."/>
            <person name="Gorovsky M.A."/>
            <person name="Keeling P.J."/>
            <person name="Waller R.F."/>
            <person name="Patron N.J."/>
            <person name="Cherry J.M."/>
            <person name="Stover N.A."/>
            <person name="Krieger C.J."/>
            <person name="del Toro C."/>
            <person name="Ryder H.F."/>
            <person name="Williamson S.C."/>
            <person name="Barbeau R.A."/>
            <person name="Hamilton E.P."/>
            <person name="Orias E."/>
        </authorList>
    </citation>
    <scope>NUCLEOTIDE SEQUENCE [LARGE SCALE GENOMIC DNA]</scope>
    <source>
        <strain evidence="7">SB210</strain>
    </source>
</reference>
<dbReference type="InterPro" id="IPR002048">
    <property type="entry name" value="EF_hand_dom"/>
</dbReference>
<dbReference type="InParanoid" id="I7M6M5"/>
<dbReference type="Gene3D" id="3.90.70.10">
    <property type="entry name" value="Cysteine proteinases"/>
    <property type="match status" value="1"/>
</dbReference>
<dbReference type="PANTHER" id="PTHR24006:SF827">
    <property type="entry name" value="UBIQUITIN CARBOXYL-TERMINAL HYDROLASE 34"/>
    <property type="match status" value="1"/>
</dbReference>
<dbReference type="OrthoDB" id="289038at2759"/>